<dbReference type="SUPFAM" id="SSF143011">
    <property type="entry name" value="RelE-like"/>
    <property type="match status" value="1"/>
</dbReference>
<accession>A0A839E646</accession>
<organism evidence="1 2">
    <name type="scientific">Halosaccharopolyspora lacisalsi</name>
    <dbReference type="NCBI Taxonomy" id="1000566"/>
    <lineage>
        <taxon>Bacteria</taxon>
        <taxon>Bacillati</taxon>
        <taxon>Actinomycetota</taxon>
        <taxon>Actinomycetes</taxon>
        <taxon>Pseudonocardiales</taxon>
        <taxon>Pseudonocardiaceae</taxon>
        <taxon>Halosaccharopolyspora</taxon>
    </lineage>
</organism>
<keyword evidence="2" id="KW-1185">Reference proteome</keyword>
<dbReference type="InterPro" id="IPR007711">
    <property type="entry name" value="HigB-1"/>
</dbReference>
<evidence type="ECO:0000313" key="2">
    <source>
        <dbReference type="Proteomes" id="UP000569329"/>
    </source>
</evidence>
<dbReference type="RefSeq" id="WP_328796679.1">
    <property type="nucleotide sequence ID" value="NZ_JACGWZ010000007.1"/>
</dbReference>
<protein>
    <submittedName>
        <fullName evidence="1">Proteic killer suppression protein</fullName>
    </submittedName>
</protein>
<dbReference type="Proteomes" id="UP000569329">
    <property type="component" value="Unassembled WGS sequence"/>
</dbReference>
<dbReference type="InterPro" id="IPR035093">
    <property type="entry name" value="RelE/ParE_toxin_dom_sf"/>
</dbReference>
<reference evidence="1 2" key="1">
    <citation type="submission" date="2020-07" db="EMBL/GenBank/DDBJ databases">
        <title>Sequencing the genomes of 1000 actinobacteria strains.</title>
        <authorList>
            <person name="Klenk H.-P."/>
        </authorList>
    </citation>
    <scope>NUCLEOTIDE SEQUENCE [LARGE SCALE GENOMIC DNA]</scope>
    <source>
        <strain evidence="1 2">DSM 45975</strain>
    </source>
</reference>
<dbReference type="Pfam" id="PF05015">
    <property type="entry name" value="HigB-like_toxin"/>
    <property type="match status" value="1"/>
</dbReference>
<dbReference type="AlphaFoldDB" id="A0A839E646"/>
<comment type="caution">
    <text evidence="1">The sequence shown here is derived from an EMBL/GenBank/DDBJ whole genome shotgun (WGS) entry which is preliminary data.</text>
</comment>
<dbReference type="PANTHER" id="PTHR40266:SF2">
    <property type="entry name" value="TOXIN HIGB-1"/>
    <property type="match status" value="1"/>
</dbReference>
<sequence>MIRSFTDKRTLLIWERRRTKLHPETQRRAYNKLAMLNRAATLDDLRVPPGNRLEQLKGDRAGQHSIRVNQQWRICFRWTDAGPEAVEFTDYH</sequence>
<gene>
    <name evidence="1" type="ORF">FHX42_004719</name>
</gene>
<dbReference type="PANTHER" id="PTHR40266">
    <property type="entry name" value="TOXIN HIGB-1"/>
    <property type="match status" value="1"/>
</dbReference>
<evidence type="ECO:0000313" key="1">
    <source>
        <dbReference type="EMBL" id="MBA8827335.1"/>
    </source>
</evidence>
<name>A0A839E646_9PSEU</name>
<proteinExistence type="predicted"/>
<dbReference type="EMBL" id="JACGWZ010000007">
    <property type="protein sequence ID" value="MBA8827335.1"/>
    <property type="molecule type" value="Genomic_DNA"/>
</dbReference>
<dbReference type="Gene3D" id="3.30.2310.20">
    <property type="entry name" value="RelE-like"/>
    <property type="match status" value="1"/>
</dbReference>